<keyword evidence="1" id="KW-0813">Transport</keyword>
<evidence type="ECO:0000313" key="6">
    <source>
        <dbReference type="Proteomes" id="UP000267250"/>
    </source>
</evidence>
<sequence>MIEVTNLSKTYKIKRRKFKTVLNDINFSVDDGEIVACLGKNGSGKSTLIKLLCGVLSPSSGEIKINNLNPYKDRKKLLKNIGVLFSQKSVLIWDLPLIESFKLYRDVYRMDKKVFEKNLNFLVEKLNLEKLLHHPVRKFSFGERIKSEFAVTMIHKPKYIFLDEPTVGLDEITKSIFRNLIKEYVKETKATVFFATHLLGDVESIASKIMLLNDGTLQYYDTMEEFRKKYLTHKIISIYYTRVNNYQAFKELRLNCNVLQESFDYIRIKIDNKTINDMLPIILNTFDIIDISITDISLRNVIKEIYQQ</sequence>
<dbReference type="InterPro" id="IPR027417">
    <property type="entry name" value="P-loop_NTPase"/>
</dbReference>
<dbReference type="SUPFAM" id="SSF52540">
    <property type="entry name" value="P-loop containing nucleoside triphosphate hydrolases"/>
    <property type="match status" value="1"/>
</dbReference>
<evidence type="ECO:0000256" key="1">
    <source>
        <dbReference type="ARBA" id="ARBA00022448"/>
    </source>
</evidence>
<keyword evidence="6" id="KW-1185">Reference proteome</keyword>
<dbReference type="OrthoDB" id="9804819at2"/>
<proteinExistence type="predicted"/>
<dbReference type="RefSeq" id="WP_127017742.1">
    <property type="nucleotide sequence ID" value="NZ_CP016379.1"/>
</dbReference>
<dbReference type="InterPro" id="IPR003439">
    <property type="entry name" value="ABC_transporter-like_ATP-bd"/>
</dbReference>
<accession>A0A3Q9HS28</accession>
<name>A0A3Q9HS28_9FIRM</name>
<evidence type="ECO:0000256" key="3">
    <source>
        <dbReference type="ARBA" id="ARBA00022840"/>
    </source>
</evidence>
<protein>
    <recommendedName>
        <fullName evidence="4">ABC transporter domain-containing protein</fullName>
    </recommendedName>
</protein>
<dbReference type="Proteomes" id="UP000267250">
    <property type="component" value="Chromosome"/>
</dbReference>
<dbReference type="PROSITE" id="PS50893">
    <property type="entry name" value="ABC_TRANSPORTER_2"/>
    <property type="match status" value="1"/>
</dbReference>
<evidence type="ECO:0000256" key="2">
    <source>
        <dbReference type="ARBA" id="ARBA00022741"/>
    </source>
</evidence>
<dbReference type="InterPro" id="IPR003593">
    <property type="entry name" value="AAA+_ATPase"/>
</dbReference>
<dbReference type="SMART" id="SM00382">
    <property type="entry name" value="AAA"/>
    <property type="match status" value="1"/>
</dbReference>
<feature type="domain" description="ABC transporter" evidence="4">
    <location>
        <begin position="2"/>
        <end position="239"/>
    </location>
</feature>
<evidence type="ECO:0000313" key="5">
    <source>
        <dbReference type="EMBL" id="AZR74384.1"/>
    </source>
</evidence>
<dbReference type="Pfam" id="PF00005">
    <property type="entry name" value="ABC_tran"/>
    <property type="match status" value="1"/>
</dbReference>
<dbReference type="AlphaFoldDB" id="A0A3Q9HS28"/>
<organism evidence="5 6">
    <name type="scientific">Anoxybacter fermentans</name>
    <dbReference type="NCBI Taxonomy" id="1323375"/>
    <lineage>
        <taxon>Bacteria</taxon>
        <taxon>Bacillati</taxon>
        <taxon>Bacillota</taxon>
        <taxon>Clostridia</taxon>
        <taxon>Halanaerobiales</taxon>
        <taxon>Anoxybacter</taxon>
    </lineage>
</organism>
<dbReference type="Gene3D" id="3.40.50.300">
    <property type="entry name" value="P-loop containing nucleotide triphosphate hydrolases"/>
    <property type="match status" value="1"/>
</dbReference>
<reference evidence="5 6" key="1">
    <citation type="submission" date="2016-07" db="EMBL/GenBank/DDBJ databases">
        <title>Genome and transcriptome analysis of iron-reducing fermentative bacteria Anoxybacter fermentans.</title>
        <authorList>
            <person name="Zeng X."/>
            <person name="Shao Z."/>
        </authorList>
    </citation>
    <scope>NUCLEOTIDE SEQUENCE [LARGE SCALE GENOMIC DNA]</scope>
    <source>
        <strain evidence="5 6">DY22613</strain>
    </source>
</reference>
<gene>
    <name evidence="5" type="ORF">BBF96_13905</name>
</gene>
<keyword evidence="3" id="KW-0067">ATP-binding</keyword>
<evidence type="ECO:0000259" key="4">
    <source>
        <dbReference type="PROSITE" id="PS50893"/>
    </source>
</evidence>
<dbReference type="GO" id="GO:0005524">
    <property type="term" value="F:ATP binding"/>
    <property type="evidence" value="ECO:0007669"/>
    <property type="project" value="UniProtKB-KW"/>
</dbReference>
<dbReference type="InterPro" id="IPR050763">
    <property type="entry name" value="ABC_transporter_ATP-binding"/>
</dbReference>
<dbReference type="KEGG" id="aft:BBF96_13905"/>
<dbReference type="GO" id="GO:0016887">
    <property type="term" value="F:ATP hydrolysis activity"/>
    <property type="evidence" value="ECO:0007669"/>
    <property type="project" value="InterPro"/>
</dbReference>
<dbReference type="EMBL" id="CP016379">
    <property type="protein sequence ID" value="AZR74384.1"/>
    <property type="molecule type" value="Genomic_DNA"/>
</dbReference>
<dbReference type="PANTHER" id="PTHR42711:SF1">
    <property type="entry name" value="ABC-TRANSPORT PROTEIN, ATP-BINDING COMPONENT"/>
    <property type="match status" value="1"/>
</dbReference>
<dbReference type="PANTHER" id="PTHR42711">
    <property type="entry name" value="ABC TRANSPORTER ATP-BINDING PROTEIN"/>
    <property type="match status" value="1"/>
</dbReference>
<keyword evidence="2" id="KW-0547">Nucleotide-binding</keyword>